<dbReference type="AlphaFoldDB" id="A0A846Z9Y6"/>
<dbReference type="GO" id="GO:0016627">
    <property type="term" value="F:oxidoreductase activity, acting on the CH-CH group of donors"/>
    <property type="evidence" value="ECO:0007669"/>
    <property type="project" value="TreeGrafter"/>
</dbReference>
<dbReference type="NCBIfam" id="TIGR03618">
    <property type="entry name" value="Rv1155_F420"/>
    <property type="match status" value="1"/>
</dbReference>
<organism evidence="4 5">
    <name type="scientific">Actinomadura latina</name>
    <dbReference type="NCBI Taxonomy" id="163603"/>
    <lineage>
        <taxon>Bacteria</taxon>
        <taxon>Bacillati</taxon>
        <taxon>Actinomycetota</taxon>
        <taxon>Actinomycetes</taxon>
        <taxon>Streptosporangiales</taxon>
        <taxon>Thermomonosporaceae</taxon>
        <taxon>Actinomadura</taxon>
    </lineage>
</organism>
<feature type="domain" description="Pyridoxamine 5'-phosphate oxidase N-terminal" evidence="3">
    <location>
        <begin position="79"/>
        <end position="194"/>
    </location>
</feature>
<reference evidence="4 5" key="1">
    <citation type="submission" date="2020-04" db="EMBL/GenBank/DDBJ databases">
        <title>MicrobeNet Type strains.</title>
        <authorList>
            <person name="Nicholson A.C."/>
        </authorList>
    </citation>
    <scope>NUCLEOTIDE SEQUENCE [LARGE SCALE GENOMIC DNA]</scope>
    <source>
        <strain evidence="4 5">ATCC BAA-277</strain>
    </source>
</reference>
<name>A0A846Z9Y6_9ACTN</name>
<keyword evidence="1" id="KW-0560">Oxidoreductase</keyword>
<dbReference type="InterPro" id="IPR012349">
    <property type="entry name" value="Split_barrel_FMN-bd"/>
</dbReference>
<feature type="compositionally biased region" description="Pro residues" evidence="2">
    <location>
        <begin position="12"/>
        <end position="39"/>
    </location>
</feature>
<dbReference type="SUPFAM" id="SSF50475">
    <property type="entry name" value="FMN-binding split barrel"/>
    <property type="match status" value="1"/>
</dbReference>
<comment type="caution">
    <text evidence="4">The sequence shown here is derived from an EMBL/GenBank/DDBJ whole genome shotgun (WGS) entry which is preliminary data.</text>
</comment>
<evidence type="ECO:0000259" key="3">
    <source>
        <dbReference type="Pfam" id="PF01243"/>
    </source>
</evidence>
<evidence type="ECO:0000313" key="5">
    <source>
        <dbReference type="Proteomes" id="UP000579250"/>
    </source>
</evidence>
<keyword evidence="5" id="KW-1185">Reference proteome</keyword>
<dbReference type="GO" id="GO:0070967">
    <property type="term" value="F:coenzyme F420 binding"/>
    <property type="evidence" value="ECO:0007669"/>
    <property type="project" value="TreeGrafter"/>
</dbReference>
<evidence type="ECO:0000256" key="2">
    <source>
        <dbReference type="SAM" id="MobiDB-lite"/>
    </source>
</evidence>
<sequence>MPDRCGQSPRTPDIPPTGPRPAHGPAPCPDPAPPSTHPRPPPERSGPAWPSPPAARNSPPFRIRSVNGKHRLDLHDDRLIAFFRERHICTLTTVRPDGTPHTVPVGATLDAGTVRVITSSTSAKARHIAHAGDAGLPVAVTQVDGRRWATVEGRAVIKADAASISDAERRYTTRYQPPRPNPNRVVIEITATRALGNLPT</sequence>
<evidence type="ECO:0000313" key="4">
    <source>
        <dbReference type="EMBL" id="NKZ06836.1"/>
    </source>
</evidence>
<dbReference type="EMBL" id="JAAXPI010000042">
    <property type="protein sequence ID" value="NKZ06836.1"/>
    <property type="molecule type" value="Genomic_DNA"/>
</dbReference>
<dbReference type="GO" id="GO:0005829">
    <property type="term" value="C:cytosol"/>
    <property type="evidence" value="ECO:0007669"/>
    <property type="project" value="TreeGrafter"/>
</dbReference>
<dbReference type="Pfam" id="PF01243">
    <property type="entry name" value="PNPOx_N"/>
    <property type="match status" value="1"/>
</dbReference>
<dbReference type="PANTHER" id="PTHR35176:SF1">
    <property type="entry name" value="F420H(2)-DEPENDENT BILIVERDIN REDUCTASE"/>
    <property type="match status" value="1"/>
</dbReference>
<protein>
    <submittedName>
        <fullName evidence="4">TIGR03618 family F420-dependent PPOX class oxidoreductase</fullName>
    </submittedName>
</protein>
<evidence type="ECO:0000256" key="1">
    <source>
        <dbReference type="ARBA" id="ARBA00023002"/>
    </source>
</evidence>
<dbReference type="Proteomes" id="UP000579250">
    <property type="component" value="Unassembled WGS sequence"/>
</dbReference>
<gene>
    <name evidence="4" type="ORF">HGB48_24295</name>
</gene>
<dbReference type="Gene3D" id="2.30.110.10">
    <property type="entry name" value="Electron Transport, Fmn-binding Protein, Chain A"/>
    <property type="match status" value="1"/>
</dbReference>
<dbReference type="PANTHER" id="PTHR35176">
    <property type="entry name" value="HEME OXYGENASE HI_0854-RELATED"/>
    <property type="match status" value="1"/>
</dbReference>
<dbReference type="InterPro" id="IPR019920">
    <property type="entry name" value="F420-binding_dom_put"/>
</dbReference>
<dbReference type="InterPro" id="IPR052019">
    <property type="entry name" value="F420H2_bilvrd_red/Heme_oxyg"/>
</dbReference>
<feature type="region of interest" description="Disordered" evidence="2">
    <location>
        <begin position="1"/>
        <end position="62"/>
    </location>
</feature>
<proteinExistence type="predicted"/>
<accession>A0A846Z9Y6</accession>
<dbReference type="InterPro" id="IPR011576">
    <property type="entry name" value="Pyridox_Oxase_N"/>
</dbReference>